<dbReference type="Gene3D" id="3.30.110.70">
    <property type="entry name" value="Hypothetical protein apc22750. Chain B"/>
    <property type="match status" value="1"/>
</dbReference>
<comment type="caution">
    <text evidence="3">The sequence shown here is derived from an EMBL/GenBank/DDBJ whole genome shotgun (WGS) entry which is preliminary data.</text>
</comment>
<gene>
    <name evidence="3" type="ORF">IRJ16_12835</name>
</gene>
<comment type="similarity">
    <text evidence="1 2">Belongs to the UPF0145 family.</text>
</comment>
<accession>A0A929KX29</accession>
<dbReference type="PANTHER" id="PTHR34068:SF1">
    <property type="entry name" value="UPF0145 PROTEIN YBJQ"/>
    <property type="match status" value="1"/>
</dbReference>
<sequence length="364" mass="40855">MISPKGVLVVTTSGLDGLRIQKYLKPVSSHVVAGTNVFSDFAASFTDFFGGRSGTYQRQLSSLYNEAIERIKTAAFDIGANCVVGLKVDLDEISGKSKSMFMITVVGTAVIVDGLEQYQKSKTAEHNNGSVSLDKINTHLKKLEIVKNSGFSHWDVTDDVWDFITDNQVEEVFAQLVLKYSRINTGFDVEVTKAFYKKVLTYVNGFPQEKKSDMLYLNLLTAAEPQNIITLSQMISDLQMLDLKFVYNVLANDDIENKKKILQILAFQKPYYDKEDVADLQRIRQAIINIFKEQGTRSIKKGTLLAKEKAIWTCACGEVNDDDEQSIHCRKCAKDIYGFAAHQLSPPRAIDHVDRKIGLISHFL</sequence>
<evidence type="ECO:0000256" key="1">
    <source>
        <dbReference type="ARBA" id="ARBA00010751"/>
    </source>
</evidence>
<reference evidence="3" key="1">
    <citation type="submission" date="2020-10" db="EMBL/GenBank/DDBJ databases">
        <title>Mucilaginibacter mali sp. nov., isolated from rhizosphere soil of apple orchard.</title>
        <authorList>
            <person name="Lee J.-S."/>
            <person name="Kim H.S."/>
            <person name="Kim J.-S."/>
        </authorList>
    </citation>
    <scope>NUCLEOTIDE SEQUENCE</scope>
    <source>
        <strain evidence="3">KCTC 22746</strain>
    </source>
</reference>
<organism evidence="3 4">
    <name type="scientific">Mucilaginibacter myungsuensis</name>
    <dbReference type="NCBI Taxonomy" id="649104"/>
    <lineage>
        <taxon>Bacteria</taxon>
        <taxon>Pseudomonadati</taxon>
        <taxon>Bacteroidota</taxon>
        <taxon>Sphingobacteriia</taxon>
        <taxon>Sphingobacteriales</taxon>
        <taxon>Sphingobacteriaceae</taxon>
        <taxon>Mucilaginibacter</taxon>
    </lineage>
</organism>
<dbReference type="PANTHER" id="PTHR34068">
    <property type="entry name" value="UPF0145 PROTEIN YBJQ"/>
    <property type="match status" value="1"/>
</dbReference>
<protein>
    <recommendedName>
        <fullName evidence="2">UPF0145 protein IRJ16_12835</fullName>
    </recommendedName>
</protein>
<dbReference type="HAMAP" id="MF_00338">
    <property type="entry name" value="UPF0145"/>
    <property type="match status" value="1"/>
</dbReference>
<dbReference type="AlphaFoldDB" id="A0A929KX29"/>
<dbReference type="Pfam" id="PF01906">
    <property type="entry name" value="YbjQ_1"/>
    <property type="match status" value="1"/>
</dbReference>
<name>A0A929KX29_9SPHI</name>
<dbReference type="InterPro" id="IPR035439">
    <property type="entry name" value="UPF0145_dom_sf"/>
</dbReference>
<evidence type="ECO:0000313" key="4">
    <source>
        <dbReference type="Proteomes" id="UP000622475"/>
    </source>
</evidence>
<dbReference type="RefSeq" id="WP_194111996.1">
    <property type="nucleotide sequence ID" value="NZ_JADFFL010000004.1"/>
</dbReference>
<evidence type="ECO:0000313" key="3">
    <source>
        <dbReference type="EMBL" id="MBE9662772.1"/>
    </source>
</evidence>
<evidence type="ECO:0000256" key="2">
    <source>
        <dbReference type="HAMAP-Rule" id="MF_00338"/>
    </source>
</evidence>
<dbReference type="Proteomes" id="UP000622475">
    <property type="component" value="Unassembled WGS sequence"/>
</dbReference>
<dbReference type="EMBL" id="JADFFL010000004">
    <property type="protein sequence ID" value="MBE9662772.1"/>
    <property type="molecule type" value="Genomic_DNA"/>
</dbReference>
<proteinExistence type="inferred from homology"/>
<dbReference type="InterPro" id="IPR002765">
    <property type="entry name" value="UPF0145_YbjQ-like"/>
</dbReference>
<dbReference type="SUPFAM" id="SSF117782">
    <property type="entry name" value="YbjQ-like"/>
    <property type="match status" value="1"/>
</dbReference>
<keyword evidence="4" id="KW-1185">Reference proteome</keyword>